<evidence type="ECO:0000256" key="1">
    <source>
        <dbReference type="ARBA" id="ARBA00007039"/>
    </source>
</evidence>
<accession>A0ABQ4TCW4</accession>
<gene>
    <name evidence="8" type="primary">clpP_2</name>
    <name evidence="8" type="ORF">LKMONMHP_2817</name>
</gene>
<name>A0ABQ4TCW4_METOR</name>
<dbReference type="InterPro" id="IPR023562">
    <property type="entry name" value="ClpP/TepA"/>
</dbReference>
<proteinExistence type="inferred from homology"/>
<evidence type="ECO:0000256" key="2">
    <source>
        <dbReference type="ARBA" id="ARBA00022490"/>
    </source>
</evidence>
<dbReference type="PANTHER" id="PTHR10381">
    <property type="entry name" value="ATP-DEPENDENT CLP PROTEASE PROTEOLYTIC SUBUNIT"/>
    <property type="match status" value="1"/>
</dbReference>
<comment type="similarity">
    <text evidence="1 6">Belongs to the peptidase S14 family.</text>
</comment>
<dbReference type="PRINTS" id="PR00127">
    <property type="entry name" value="CLPPROTEASEP"/>
</dbReference>
<evidence type="ECO:0000256" key="4">
    <source>
        <dbReference type="ARBA" id="ARBA00022801"/>
    </source>
</evidence>
<feature type="region of interest" description="Disordered" evidence="7">
    <location>
        <begin position="194"/>
        <end position="221"/>
    </location>
</feature>
<feature type="region of interest" description="Disordered" evidence="7">
    <location>
        <begin position="339"/>
        <end position="383"/>
    </location>
</feature>
<dbReference type="GO" id="GO:0006508">
    <property type="term" value="P:proteolysis"/>
    <property type="evidence" value="ECO:0007669"/>
    <property type="project" value="UniProtKB-KW"/>
</dbReference>
<dbReference type="InterPro" id="IPR001907">
    <property type="entry name" value="ClpP"/>
</dbReference>
<evidence type="ECO:0000256" key="6">
    <source>
        <dbReference type="RuleBase" id="RU003567"/>
    </source>
</evidence>
<dbReference type="Gene3D" id="3.90.226.10">
    <property type="entry name" value="2-enoyl-CoA Hydratase, Chain A, domain 1"/>
    <property type="match status" value="1"/>
</dbReference>
<keyword evidence="4" id="KW-0378">Hydrolase</keyword>
<keyword evidence="3 8" id="KW-0645">Protease</keyword>
<keyword evidence="9" id="KW-1185">Reference proteome</keyword>
<reference evidence="8" key="2">
    <citation type="submission" date="2021-08" db="EMBL/GenBank/DDBJ databases">
        <authorList>
            <person name="Tani A."/>
            <person name="Ola A."/>
            <person name="Ogura Y."/>
            <person name="Katsura K."/>
            <person name="Hayashi T."/>
        </authorList>
    </citation>
    <scope>NUCLEOTIDE SEQUENCE</scope>
    <source>
        <strain evidence="8">NBRC 15689</strain>
    </source>
</reference>
<dbReference type="GO" id="GO:0008233">
    <property type="term" value="F:peptidase activity"/>
    <property type="evidence" value="ECO:0007669"/>
    <property type="project" value="UniProtKB-KW"/>
</dbReference>
<dbReference type="PANTHER" id="PTHR10381:SF70">
    <property type="entry name" value="ATP-DEPENDENT CLP PROTEASE PROTEOLYTIC SUBUNIT"/>
    <property type="match status" value="1"/>
</dbReference>
<organism evidence="8 9">
    <name type="scientific">Methylobacterium organophilum</name>
    <dbReference type="NCBI Taxonomy" id="410"/>
    <lineage>
        <taxon>Bacteria</taxon>
        <taxon>Pseudomonadati</taxon>
        <taxon>Pseudomonadota</taxon>
        <taxon>Alphaproteobacteria</taxon>
        <taxon>Hyphomicrobiales</taxon>
        <taxon>Methylobacteriaceae</taxon>
        <taxon>Methylobacterium</taxon>
    </lineage>
</organism>
<dbReference type="CDD" id="cd07016">
    <property type="entry name" value="S14_ClpP_1"/>
    <property type="match status" value="1"/>
</dbReference>
<dbReference type="SUPFAM" id="SSF52096">
    <property type="entry name" value="ClpP/crotonase"/>
    <property type="match status" value="1"/>
</dbReference>
<dbReference type="Proteomes" id="UP001055156">
    <property type="component" value="Unassembled WGS sequence"/>
</dbReference>
<evidence type="ECO:0000256" key="5">
    <source>
        <dbReference type="ARBA" id="ARBA00022825"/>
    </source>
</evidence>
<sequence>MPPSSLLVNGEILLYGDVGDPWCWGDGFTVADVAGALAEHGSGDVTVRINSGGGVAFDGVAIYSLLLAHPGKVTCIVDGIAASAASLILMAGEVRQIRDGAMVMIHDASGVTFGTAADHLRNATVLDKLSDQYAGIYAARSGMERDAAREMMKTETWLDADEAVAKGLATGKIEDLAETTASFDYRIYAHAPQGLPTRSRPKAAPAASTATAKQEKTVPAENTTETTVVAKAWAQAFYAAASEADLPLKTLIGIVAKADTAEAAETALAAAIEAAKAKPEPQPEPAPTAPVAQAGKTWTQQFYAAAENSGLRLKTLNEIVAKSASIDVAKDALIDAMSAAQSGNKPPPAAGHLSSESGKDDKAASILASFRKAGGRTRETVAR</sequence>
<feature type="compositionally biased region" description="Low complexity" evidence="7">
    <location>
        <begin position="196"/>
        <end position="212"/>
    </location>
</feature>
<dbReference type="Pfam" id="PF00574">
    <property type="entry name" value="CLP_protease"/>
    <property type="match status" value="1"/>
</dbReference>
<evidence type="ECO:0000256" key="7">
    <source>
        <dbReference type="SAM" id="MobiDB-lite"/>
    </source>
</evidence>
<evidence type="ECO:0000256" key="3">
    <source>
        <dbReference type="ARBA" id="ARBA00022670"/>
    </source>
</evidence>
<protein>
    <recommendedName>
        <fullName evidence="6">ATP-dependent Clp protease proteolytic subunit</fullName>
    </recommendedName>
</protein>
<dbReference type="InterPro" id="IPR029045">
    <property type="entry name" value="ClpP/crotonase-like_dom_sf"/>
</dbReference>
<evidence type="ECO:0000313" key="9">
    <source>
        <dbReference type="Proteomes" id="UP001055156"/>
    </source>
</evidence>
<dbReference type="EMBL" id="BPQV01000007">
    <property type="protein sequence ID" value="GJE27955.1"/>
    <property type="molecule type" value="Genomic_DNA"/>
</dbReference>
<dbReference type="RefSeq" id="WP_238311744.1">
    <property type="nucleotide sequence ID" value="NZ_BPQV01000007.1"/>
</dbReference>
<keyword evidence="5" id="KW-0720">Serine protease</keyword>
<reference evidence="8" key="1">
    <citation type="journal article" date="2021" name="Front. Microbiol.">
        <title>Comprehensive Comparative Genomics and Phenotyping of Methylobacterium Species.</title>
        <authorList>
            <person name="Alessa O."/>
            <person name="Ogura Y."/>
            <person name="Fujitani Y."/>
            <person name="Takami H."/>
            <person name="Hayashi T."/>
            <person name="Sahin N."/>
            <person name="Tani A."/>
        </authorList>
    </citation>
    <scope>NUCLEOTIDE SEQUENCE</scope>
    <source>
        <strain evidence="8">NBRC 15689</strain>
    </source>
</reference>
<keyword evidence="2" id="KW-0963">Cytoplasm</keyword>
<comment type="caution">
    <text evidence="8">The sequence shown here is derived from an EMBL/GenBank/DDBJ whole genome shotgun (WGS) entry which is preliminary data.</text>
</comment>
<evidence type="ECO:0000313" key="8">
    <source>
        <dbReference type="EMBL" id="GJE27955.1"/>
    </source>
</evidence>
<dbReference type="NCBIfam" id="NF045542">
    <property type="entry name" value="Clp_rel_HeadMat"/>
    <property type="match status" value="1"/>
</dbReference>